<evidence type="ECO:0000259" key="3">
    <source>
        <dbReference type="Pfam" id="PF07814"/>
    </source>
</evidence>
<organism evidence="4 5">
    <name type="scientific">Aspergillus cavernicola</name>
    <dbReference type="NCBI Taxonomy" id="176166"/>
    <lineage>
        <taxon>Eukaryota</taxon>
        <taxon>Fungi</taxon>
        <taxon>Dikarya</taxon>
        <taxon>Ascomycota</taxon>
        <taxon>Pezizomycotina</taxon>
        <taxon>Eurotiomycetes</taxon>
        <taxon>Eurotiomycetidae</taxon>
        <taxon>Eurotiales</taxon>
        <taxon>Aspergillaceae</taxon>
        <taxon>Aspergillus</taxon>
        <taxon>Aspergillus subgen. Nidulantes</taxon>
    </lineage>
</organism>
<dbReference type="Pfam" id="PF07814">
    <property type="entry name" value="WAPL"/>
    <property type="match status" value="1"/>
</dbReference>
<dbReference type="EMBL" id="JBFXLS010000146">
    <property type="protein sequence ID" value="KAL2813337.1"/>
    <property type="molecule type" value="Genomic_DNA"/>
</dbReference>
<dbReference type="Gene3D" id="1.25.10.10">
    <property type="entry name" value="Leucine-rich Repeat Variant"/>
    <property type="match status" value="1"/>
</dbReference>
<dbReference type="PANTHER" id="PTHR22100">
    <property type="entry name" value="WINGS APART-LIKE PROTEIN HOMOLOG"/>
    <property type="match status" value="1"/>
</dbReference>
<dbReference type="InterPro" id="IPR011989">
    <property type="entry name" value="ARM-like"/>
</dbReference>
<reference evidence="4 5" key="1">
    <citation type="submission" date="2024-07" db="EMBL/GenBank/DDBJ databases">
        <title>Section-level genome sequencing and comparative genomics of Aspergillus sections Usti and Cavernicolus.</title>
        <authorList>
            <consortium name="Lawrence Berkeley National Laboratory"/>
            <person name="Nybo J.L."/>
            <person name="Vesth T.C."/>
            <person name="Theobald S."/>
            <person name="Frisvad J.C."/>
            <person name="Larsen T.O."/>
            <person name="Kjaerboelling I."/>
            <person name="Rothschild-Mancinelli K."/>
            <person name="Lyhne E.K."/>
            <person name="Kogle M.E."/>
            <person name="Barry K."/>
            <person name="Clum A."/>
            <person name="Na H."/>
            <person name="Ledsgaard L."/>
            <person name="Lin J."/>
            <person name="Lipzen A."/>
            <person name="Kuo A."/>
            <person name="Riley R."/>
            <person name="Mondo S."/>
            <person name="LaButti K."/>
            <person name="Haridas S."/>
            <person name="Pangalinan J."/>
            <person name="Salamov A.A."/>
            <person name="Simmons B.A."/>
            <person name="Magnuson J.K."/>
            <person name="Chen J."/>
            <person name="Drula E."/>
            <person name="Henrissat B."/>
            <person name="Wiebenga A."/>
            <person name="Lubbers R.J."/>
            <person name="Gomes A.C."/>
            <person name="Makela M.R."/>
            <person name="Stajich J."/>
            <person name="Grigoriev I.V."/>
            <person name="Mortensen U.H."/>
            <person name="De vries R.P."/>
            <person name="Baker S.E."/>
            <person name="Andersen M.R."/>
        </authorList>
    </citation>
    <scope>NUCLEOTIDE SEQUENCE [LARGE SCALE GENOMIC DNA]</scope>
    <source>
        <strain evidence="4 5">CBS 600.67</strain>
    </source>
</reference>
<feature type="region of interest" description="Disordered" evidence="2">
    <location>
        <begin position="1"/>
        <end position="89"/>
    </location>
</feature>
<sequence>MPPIKKRPVTYGKLPLNRLEPYIPDSASSTSLSSSSVQLTRPSLLPNNPSSPSPSQSEGERSDMQRKRRKFTGDGTQPDHPHLQINPDAPVGGIAEELVLRDNKHLLSKISRQECDRDNSDVSRSPRSDATLDRPVHRAPSSYWRSARRQKPTSHSREIDDRRVEDSLDTPRKSDSTSIRKRLVDSLGTTDKRSRHPTSEFDDSTFESTHIFHDSPVEEADSDSANRRSTRESSRPGLYNIRHRQGNSTTPVPSMLRSSRVTYSRQRSFLNDTFSLTDSDAHAMGGSSEFETKEPHHIIDSRIADDDDDDNGDEANNSKPVRSIHELRQAGDNARFREIIDSIFEDIEDIYNSTSGRCCSLAELCGKLVDTQFTRRFCEQGFDERLVNCTPNSLDKASASLALITYKLIITGGQASRIFIESSWTRILDLAYSLLNTEADLFALTRDPSMGLSKTAQVSIRSIRSQLLSVMDAPSTCLSPRLLALECTRSSLIVLRENGHTASPIPPSLLGRLVDLLAVKVPEDLNQPLPKDQSHLLELVFSILENYIVISGPLDSDHCRCFRRLSQLRGIFTTDLHDQSRSILMPYIRVILNLTNKEPKLCDSFANPELVSALVRIVTGVPCETSKGRHTTESSALNATILALGTLINLVEKTEQSRAIFIQPDDSMPPFLQQLLEQFSGSVGSMDQAHSVPEVHANVVAGYLSILLLTICLDQEARFLVQKSLDGNGLAMVLSTAEKFLQYHREVEQDTRLFDTWEEEESRLTARLEHIIGRIRRPEGFANELL</sequence>
<protein>
    <submittedName>
        <fullName evidence="4">Wings apart-like protein regulation of heterochromatin-domain-containing protein</fullName>
    </submittedName>
</protein>
<name>A0ABR4HD00_9EURO</name>
<proteinExistence type="inferred from homology"/>
<feature type="compositionally biased region" description="Basic and acidic residues" evidence="2">
    <location>
        <begin position="111"/>
        <end position="136"/>
    </location>
</feature>
<feature type="region of interest" description="Disordered" evidence="2">
    <location>
        <begin position="111"/>
        <end position="260"/>
    </location>
</feature>
<keyword evidence="5" id="KW-1185">Reference proteome</keyword>
<evidence type="ECO:0000256" key="1">
    <source>
        <dbReference type="ARBA" id="ARBA00006854"/>
    </source>
</evidence>
<feature type="compositionally biased region" description="Basic and acidic residues" evidence="2">
    <location>
        <begin position="224"/>
        <end position="234"/>
    </location>
</feature>
<dbReference type="Proteomes" id="UP001610335">
    <property type="component" value="Unassembled WGS sequence"/>
</dbReference>
<accession>A0ABR4HD00</accession>
<feature type="compositionally biased region" description="Basic and acidic residues" evidence="2">
    <location>
        <begin position="155"/>
        <end position="175"/>
    </location>
</feature>
<feature type="compositionally biased region" description="Low complexity" evidence="2">
    <location>
        <begin position="26"/>
        <end position="55"/>
    </location>
</feature>
<feature type="compositionally biased region" description="Polar residues" evidence="2">
    <location>
        <begin position="246"/>
        <end position="260"/>
    </location>
</feature>
<dbReference type="InterPro" id="IPR022771">
    <property type="entry name" value="WAPL_C"/>
</dbReference>
<evidence type="ECO:0000256" key="2">
    <source>
        <dbReference type="SAM" id="MobiDB-lite"/>
    </source>
</evidence>
<gene>
    <name evidence="4" type="ORF">BDW59DRAFT_154874</name>
</gene>
<comment type="caution">
    <text evidence="4">The sequence shown here is derived from an EMBL/GenBank/DDBJ whole genome shotgun (WGS) entry which is preliminary data.</text>
</comment>
<comment type="similarity">
    <text evidence="1">Belongs to the WAPL family.</text>
</comment>
<feature type="domain" description="Wings apart-like protein C-terminal" evidence="3">
    <location>
        <begin position="320"/>
        <end position="656"/>
    </location>
</feature>
<dbReference type="InterPro" id="IPR039874">
    <property type="entry name" value="WAPL"/>
</dbReference>
<feature type="region of interest" description="Disordered" evidence="2">
    <location>
        <begin position="302"/>
        <end position="321"/>
    </location>
</feature>
<dbReference type="PANTHER" id="PTHR22100:SF13">
    <property type="entry name" value="WINGS APART-LIKE PROTEIN HOMOLOG"/>
    <property type="match status" value="1"/>
</dbReference>
<evidence type="ECO:0000313" key="5">
    <source>
        <dbReference type="Proteomes" id="UP001610335"/>
    </source>
</evidence>
<evidence type="ECO:0000313" key="4">
    <source>
        <dbReference type="EMBL" id="KAL2813337.1"/>
    </source>
</evidence>